<evidence type="ECO:0000313" key="3">
    <source>
        <dbReference type="Proteomes" id="UP000266188"/>
    </source>
</evidence>
<name>A0A3A2ZXH6_9EURO</name>
<dbReference type="OrthoDB" id="5598028at2759"/>
<protein>
    <recommendedName>
        <fullName evidence="1">YMC020W-like alpha/beta hydrolase domain-containing protein</fullName>
    </recommendedName>
</protein>
<dbReference type="InterPro" id="IPR058934">
    <property type="entry name" value="YMC020W-like"/>
</dbReference>
<dbReference type="PANTHER" id="PTHR47349">
    <property type="entry name" value="CHROMOSOME 8, WHOLE GENOME SHOTGUN SEQUENCE"/>
    <property type="match status" value="1"/>
</dbReference>
<reference evidence="3" key="1">
    <citation type="submission" date="2017-02" db="EMBL/GenBank/DDBJ databases">
        <authorList>
            <person name="Tafer H."/>
            <person name="Lopandic K."/>
        </authorList>
    </citation>
    <scope>NUCLEOTIDE SEQUENCE [LARGE SCALE GENOMIC DNA]</scope>
    <source>
        <strain evidence="3">CBS 366.77</strain>
    </source>
</reference>
<feature type="domain" description="YMC020W-like alpha/beta hydrolase" evidence="1">
    <location>
        <begin position="3"/>
        <end position="99"/>
    </location>
</feature>
<dbReference type="EMBL" id="MVGC01000155">
    <property type="protein sequence ID" value="RJE22705.1"/>
    <property type="molecule type" value="Genomic_DNA"/>
</dbReference>
<gene>
    <name evidence="2" type="ORF">PHISCL_04966</name>
</gene>
<evidence type="ECO:0000259" key="1">
    <source>
        <dbReference type="Pfam" id="PF26147"/>
    </source>
</evidence>
<sequence>MLPDSLSHLVGFALKLRNLGISDHGLIRELSTPLAGSLYTGEGHSRLYDDESVYYLAVEFALQTSNVSTASLEVKRSGPSTPANPFILPFAMRGLLEEEYVRKELYGETMELLRQFDDWRPSSKVLKDVKFRLEGIRSKL</sequence>
<evidence type="ECO:0000313" key="2">
    <source>
        <dbReference type="EMBL" id="RJE22705.1"/>
    </source>
</evidence>
<comment type="caution">
    <text evidence="2">The sequence shown here is derived from an EMBL/GenBank/DDBJ whole genome shotgun (WGS) entry which is preliminary data.</text>
</comment>
<dbReference type="PANTHER" id="PTHR47349:SF1">
    <property type="entry name" value="AER328WP"/>
    <property type="match status" value="1"/>
</dbReference>
<dbReference type="InterPro" id="IPR058933">
    <property type="entry name" value="YMC020W-like_ab_hydrolase"/>
</dbReference>
<dbReference type="AlphaFoldDB" id="A0A3A2ZXH6"/>
<proteinExistence type="predicted"/>
<dbReference type="Pfam" id="PF26147">
    <property type="entry name" value="AB_HYDROLASE_YMC0-YMC35"/>
    <property type="match status" value="1"/>
</dbReference>
<dbReference type="Proteomes" id="UP000266188">
    <property type="component" value="Unassembled WGS sequence"/>
</dbReference>
<organism evidence="2 3">
    <name type="scientific">Aspergillus sclerotialis</name>
    <dbReference type="NCBI Taxonomy" id="2070753"/>
    <lineage>
        <taxon>Eukaryota</taxon>
        <taxon>Fungi</taxon>
        <taxon>Dikarya</taxon>
        <taxon>Ascomycota</taxon>
        <taxon>Pezizomycotina</taxon>
        <taxon>Eurotiomycetes</taxon>
        <taxon>Eurotiomycetidae</taxon>
        <taxon>Eurotiales</taxon>
        <taxon>Aspergillaceae</taxon>
        <taxon>Aspergillus</taxon>
        <taxon>Aspergillus subgen. Polypaecilum</taxon>
    </lineage>
</organism>
<accession>A0A3A2ZXH6</accession>
<keyword evidence="3" id="KW-1185">Reference proteome</keyword>